<dbReference type="EC" id="3.1.4.-" evidence="2"/>
<gene>
    <name evidence="5" type="ORF">H0921_15280</name>
</gene>
<dbReference type="SUPFAM" id="SSF56300">
    <property type="entry name" value="Metallo-dependent phosphatases"/>
    <property type="match status" value="1"/>
</dbReference>
<evidence type="ECO:0000256" key="3">
    <source>
        <dbReference type="SAM" id="MobiDB-lite"/>
    </source>
</evidence>
<comment type="similarity">
    <text evidence="1 2">Belongs to the metallophosphoesterase superfamily. YfcE family.</text>
</comment>
<dbReference type="InterPro" id="IPR024654">
    <property type="entry name" value="Calcineurin-like_PHP_lpxH"/>
</dbReference>
<dbReference type="EMBL" id="JACEFB010000015">
    <property type="protein sequence ID" value="MBA2227521.1"/>
    <property type="molecule type" value="Genomic_DNA"/>
</dbReference>
<dbReference type="RefSeq" id="WP_194539388.1">
    <property type="nucleotide sequence ID" value="NZ_JACEFB010000015.1"/>
</dbReference>
<proteinExistence type="inferred from homology"/>
<evidence type="ECO:0000313" key="6">
    <source>
        <dbReference type="Proteomes" id="UP000542342"/>
    </source>
</evidence>
<dbReference type="Proteomes" id="UP000542342">
    <property type="component" value="Unassembled WGS sequence"/>
</dbReference>
<dbReference type="NCBIfam" id="TIGR00040">
    <property type="entry name" value="yfcE"/>
    <property type="match status" value="1"/>
</dbReference>
<dbReference type="AlphaFoldDB" id="A0A7V8VGH4"/>
<dbReference type="PANTHER" id="PTHR43165:SF1">
    <property type="entry name" value="PHOSPHODIESTERASE MJ0936"/>
    <property type="match status" value="1"/>
</dbReference>
<keyword evidence="6" id="KW-1185">Reference proteome</keyword>
<evidence type="ECO:0000313" key="5">
    <source>
        <dbReference type="EMBL" id="MBA2227521.1"/>
    </source>
</evidence>
<name>A0A7V8VGH4_9BACT</name>
<comment type="cofactor">
    <cofactor evidence="2">
        <name>a divalent metal cation</name>
        <dbReference type="ChEBI" id="CHEBI:60240"/>
    </cofactor>
</comment>
<dbReference type="GO" id="GO:0046872">
    <property type="term" value="F:metal ion binding"/>
    <property type="evidence" value="ECO:0007669"/>
    <property type="project" value="UniProtKB-KW"/>
</dbReference>
<dbReference type="GO" id="GO:0016787">
    <property type="term" value="F:hydrolase activity"/>
    <property type="evidence" value="ECO:0007669"/>
    <property type="project" value="UniProtKB-UniRule"/>
</dbReference>
<dbReference type="Pfam" id="PF12850">
    <property type="entry name" value="Metallophos_2"/>
    <property type="match status" value="1"/>
</dbReference>
<organism evidence="5 6">
    <name type="scientific">Thermogemmata fonticola</name>
    <dbReference type="NCBI Taxonomy" id="2755323"/>
    <lineage>
        <taxon>Bacteria</taxon>
        <taxon>Pseudomonadati</taxon>
        <taxon>Planctomycetota</taxon>
        <taxon>Planctomycetia</taxon>
        <taxon>Gemmatales</taxon>
        <taxon>Gemmataceae</taxon>
        <taxon>Thermogemmata</taxon>
    </lineage>
</organism>
<feature type="region of interest" description="Disordered" evidence="3">
    <location>
        <begin position="170"/>
        <end position="218"/>
    </location>
</feature>
<keyword evidence="2" id="KW-0479">Metal-binding</keyword>
<dbReference type="InterPro" id="IPR053193">
    <property type="entry name" value="MetalloPDE_YfcE-like"/>
</dbReference>
<evidence type="ECO:0000259" key="4">
    <source>
        <dbReference type="Pfam" id="PF12850"/>
    </source>
</evidence>
<comment type="caution">
    <text evidence="5">The sequence shown here is derived from an EMBL/GenBank/DDBJ whole genome shotgun (WGS) entry which is preliminary data.</text>
</comment>
<accession>A0A7V8VGH4</accession>
<dbReference type="InterPro" id="IPR000979">
    <property type="entry name" value="Phosphodiesterase_MJ0936/Vps29"/>
</dbReference>
<sequence>MGDGMRIGVVSDTHDRHEAIAEAVRRLQEHQVELILHCGDIESVAAVEAFRPVPTYFVFGNWDRQRQELARAIKQIGGVHFETFGALEIGGKRIAWLHSHERRHLRQLEMADYFDYLFYGHTHMREQHRTGRTLVANPGALFRANPRTCIVVDIHSGEIKPLIIAPADKASPEAAPSWPTLDPSDSAPHLPLAVPPPSTAPPAPSSLLPPPSDSTPSP</sequence>
<reference evidence="5 6" key="1">
    <citation type="submission" date="2020-07" db="EMBL/GenBank/DDBJ databases">
        <title>Thermogemmata thermophila gen. nov., sp. nov., a novel moderate thermophilic planctomycete from a Kamchatka hot spring.</title>
        <authorList>
            <person name="Elcheninov A.G."/>
            <person name="Podosokorskaya O.A."/>
            <person name="Kovaleva O.L."/>
            <person name="Novikov A."/>
            <person name="Bonch-Osmolovskaya E.A."/>
            <person name="Toshchakov S.V."/>
            <person name="Kublanov I.V."/>
        </authorList>
    </citation>
    <scope>NUCLEOTIDE SEQUENCE [LARGE SCALE GENOMIC DNA]</scope>
    <source>
        <strain evidence="5 6">2918</strain>
    </source>
</reference>
<dbReference type="PANTHER" id="PTHR43165">
    <property type="entry name" value="METALLOPHOSPHOESTERASE"/>
    <property type="match status" value="1"/>
</dbReference>
<dbReference type="InterPro" id="IPR029052">
    <property type="entry name" value="Metallo-depent_PP-like"/>
</dbReference>
<dbReference type="Gene3D" id="3.60.21.10">
    <property type="match status" value="1"/>
</dbReference>
<evidence type="ECO:0000256" key="1">
    <source>
        <dbReference type="ARBA" id="ARBA00008950"/>
    </source>
</evidence>
<feature type="compositionally biased region" description="Pro residues" evidence="3">
    <location>
        <begin position="193"/>
        <end position="218"/>
    </location>
</feature>
<evidence type="ECO:0000256" key="2">
    <source>
        <dbReference type="RuleBase" id="RU362039"/>
    </source>
</evidence>
<protein>
    <recommendedName>
        <fullName evidence="2">Phosphoesterase</fullName>
        <ecNumber evidence="2">3.1.4.-</ecNumber>
    </recommendedName>
</protein>
<feature type="domain" description="Calcineurin-like phosphoesterase" evidence="4">
    <location>
        <begin position="5"/>
        <end position="156"/>
    </location>
</feature>